<dbReference type="EMBL" id="FMVF01000003">
    <property type="protein sequence ID" value="SCY05054.1"/>
    <property type="molecule type" value="Genomic_DNA"/>
</dbReference>
<dbReference type="Proteomes" id="UP000199354">
    <property type="component" value="Unassembled WGS sequence"/>
</dbReference>
<organism evidence="1 2">
    <name type="scientific">Flavobacterium caeni</name>
    <dbReference type="NCBI Taxonomy" id="490189"/>
    <lineage>
        <taxon>Bacteria</taxon>
        <taxon>Pseudomonadati</taxon>
        <taxon>Bacteroidota</taxon>
        <taxon>Flavobacteriia</taxon>
        <taxon>Flavobacteriales</taxon>
        <taxon>Flavobacteriaceae</taxon>
        <taxon>Flavobacterium</taxon>
    </lineage>
</organism>
<sequence length="157" mass="17909">MINEHRMSKFTFLFELTNINLKQPTMKKLIIALLFTSAALAQDTDAKYAAFAKEFEAYRDNPEVSSENSTIKPAPCGQYNLAYMVTEKGGKEYVNTPPPKKLCGDLNRFDKSKNPNAPADWTYEIKPIGNRYYVIRANKSGADSVQEVYYYERKVAK</sequence>
<reference evidence="1 2" key="1">
    <citation type="submission" date="2016-10" db="EMBL/GenBank/DDBJ databases">
        <authorList>
            <person name="de Groot N.N."/>
        </authorList>
    </citation>
    <scope>NUCLEOTIDE SEQUENCE [LARGE SCALE GENOMIC DNA]</scope>
    <source>
        <strain evidence="1 2">CGMCC 1.7031</strain>
    </source>
</reference>
<proteinExistence type="predicted"/>
<accession>A0A1G5CRQ9</accession>
<keyword evidence="2" id="KW-1185">Reference proteome</keyword>
<name>A0A1G5CRQ9_9FLAO</name>
<gene>
    <name evidence="1" type="ORF">SAMN02927903_00623</name>
</gene>
<evidence type="ECO:0000313" key="2">
    <source>
        <dbReference type="Proteomes" id="UP000199354"/>
    </source>
</evidence>
<protein>
    <submittedName>
        <fullName evidence="1">Uncharacterized protein</fullName>
    </submittedName>
</protein>
<evidence type="ECO:0000313" key="1">
    <source>
        <dbReference type="EMBL" id="SCY05054.1"/>
    </source>
</evidence>
<dbReference type="AlphaFoldDB" id="A0A1G5CRQ9"/>